<sequence>MEGRQLQLYILITIGLILTWTSVGLRCYTRIFVSRTLGSDDYWMIFALAVFTVISSFGFVACQSGVGVHAKDLNFDQLITGAKYEILVEITYIICTAMIKTSVGLLLLRITSVKPLFRYIIWSSIAIIWVWTFITLLVVCLQCKPLTAAWDPLVTGECLDVKLVTNFAYALSAETIFFDWSFSLLPIPMLWNMKMTIQMKIVVMAILGVGVMDFPPLYSASCATIIRLRFLIAFENLTDPLYTISPVFFWSSIELILGITAASLATLRPLLRSWHILGFTGDRTSSHGAPSPGRYINHSSGSNPSATRSSSSGVNSLQKGPHSLNLHTQNSASAGSELGILERESRFHSKNGSSHVDADESLGKRENNDFELMSQPDGLTTTELPVEYAERMRHVHKDMV</sequence>
<evidence type="ECO:0000256" key="3">
    <source>
        <dbReference type="ARBA" id="ARBA00022989"/>
    </source>
</evidence>
<feature type="compositionally biased region" description="Basic and acidic residues" evidence="6">
    <location>
        <begin position="356"/>
        <end position="368"/>
    </location>
</feature>
<comment type="subcellular location">
    <subcellularLocation>
        <location evidence="1">Membrane</location>
        <topology evidence="1">Multi-pass membrane protein</topology>
    </subcellularLocation>
</comment>
<dbReference type="PANTHER" id="PTHR33048">
    <property type="entry name" value="PTH11-LIKE INTEGRAL MEMBRANE PROTEIN (AFU_ORTHOLOGUE AFUA_5G11245)"/>
    <property type="match status" value="1"/>
</dbReference>
<reference evidence="9" key="1">
    <citation type="submission" date="2020-10" db="EMBL/GenBank/DDBJ databases">
        <title>Genome Sequence of Monilinia vaccinii-corymbosi Sheds Light on Mummy Berry Disease Infection of Blueberry and Mating Type.</title>
        <authorList>
            <person name="Yow A.G."/>
            <person name="Zhang Y."/>
            <person name="Bansal K."/>
            <person name="Eacker S.M."/>
            <person name="Sullivan S."/>
            <person name="Liachko I."/>
            <person name="Cubeta M.A."/>
            <person name="Rollins J.A."/>
            <person name="Ashrafi H."/>
        </authorList>
    </citation>
    <scope>NUCLEOTIDE SEQUENCE</scope>
    <source>
        <strain evidence="9">RL-1</strain>
    </source>
</reference>
<feature type="domain" description="Rhodopsin" evidence="8">
    <location>
        <begin position="25"/>
        <end position="272"/>
    </location>
</feature>
<dbReference type="GO" id="GO:0016020">
    <property type="term" value="C:membrane"/>
    <property type="evidence" value="ECO:0007669"/>
    <property type="project" value="UniProtKB-SubCell"/>
</dbReference>
<dbReference type="AlphaFoldDB" id="A0A8A3NSP5"/>
<organism evidence="9 10">
    <name type="scientific">Monilinia vaccinii-corymbosi</name>
    <dbReference type="NCBI Taxonomy" id="61207"/>
    <lineage>
        <taxon>Eukaryota</taxon>
        <taxon>Fungi</taxon>
        <taxon>Dikarya</taxon>
        <taxon>Ascomycota</taxon>
        <taxon>Pezizomycotina</taxon>
        <taxon>Leotiomycetes</taxon>
        <taxon>Helotiales</taxon>
        <taxon>Sclerotiniaceae</taxon>
        <taxon>Monilinia</taxon>
    </lineage>
</organism>
<evidence type="ECO:0000256" key="6">
    <source>
        <dbReference type="SAM" id="MobiDB-lite"/>
    </source>
</evidence>
<evidence type="ECO:0000256" key="1">
    <source>
        <dbReference type="ARBA" id="ARBA00004141"/>
    </source>
</evidence>
<evidence type="ECO:0000256" key="7">
    <source>
        <dbReference type="SAM" id="Phobius"/>
    </source>
</evidence>
<dbReference type="Proteomes" id="UP000672032">
    <property type="component" value="Chromosome 1"/>
</dbReference>
<evidence type="ECO:0000259" key="8">
    <source>
        <dbReference type="Pfam" id="PF20684"/>
    </source>
</evidence>
<feature type="compositionally biased region" description="Polar residues" evidence="6">
    <location>
        <begin position="297"/>
        <end position="318"/>
    </location>
</feature>
<dbReference type="InterPro" id="IPR049326">
    <property type="entry name" value="Rhodopsin_dom_fungi"/>
</dbReference>
<comment type="similarity">
    <text evidence="5">Belongs to the SAT4 family.</text>
</comment>
<gene>
    <name evidence="9" type="ORF">DSL72_003227</name>
</gene>
<evidence type="ECO:0000256" key="2">
    <source>
        <dbReference type="ARBA" id="ARBA00022692"/>
    </source>
</evidence>
<feature type="region of interest" description="Disordered" evidence="6">
    <location>
        <begin position="345"/>
        <end position="378"/>
    </location>
</feature>
<keyword evidence="3 7" id="KW-1133">Transmembrane helix</keyword>
<dbReference type="PANTHER" id="PTHR33048:SF96">
    <property type="entry name" value="INTEGRAL MEMBRANE PROTEIN"/>
    <property type="match status" value="1"/>
</dbReference>
<keyword evidence="10" id="KW-1185">Reference proteome</keyword>
<feature type="transmembrane region" description="Helical" evidence="7">
    <location>
        <begin position="41"/>
        <end position="66"/>
    </location>
</feature>
<feature type="region of interest" description="Disordered" evidence="6">
    <location>
        <begin position="283"/>
        <end position="331"/>
    </location>
</feature>
<protein>
    <recommendedName>
        <fullName evidence="8">Rhodopsin domain-containing protein</fullName>
    </recommendedName>
</protein>
<dbReference type="OrthoDB" id="4682787at2759"/>
<feature type="transmembrane region" description="Helical" evidence="7">
    <location>
        <begin position="86"/>
        <end position="108"/>
    </location>
</feature>
<evidence type="ECO:0000256" key="5">
    <source>
        <dbReference type="ARBA" id="ARBA00038359"/>
    </source>
</evidence>
<dbReference type="InterPro" id="IPR052337">
    <property type="entry name" value="SAT4-like"/>
</dbReference>
<feature type="transmembrane region" description="Helical" evidence="7">
    <location>
        <begin position="201"/>
        <end position="227"/>
    </location>
</feature>
<feature type="transmembrane region" description="Helical" evidence="7">
    <location>
        <begin position="6"/>
        <end position="29"/>
    </location>
</feature>
<feature type="transmembrane region" description="Helical" evidence="7">
    <location>
        <begin position="120"/>
        <end position="147"/>
    </location>
</feature>
<name>A0A8A3NSP5_9HELO</name>
<dbReference type="Pfam" id="PF20684">
    <property type="entry name" value="Fung_rhodopsin"/>
    <property type="match status" value="1"/>
</dbReference>
<proteinExistence type="inferred from homology"/>
<evidence type="ECO:0000313" key="10">
    <source>
        <dbReference type="Proteomes" id="UP000672032"/>
    </source>
</evidence>
<keyword evidence="2 7" id="KW-0812">Transmembrane</keyword>
<evidence type="ECO:0000313" key="9">
    <source>
        <dbReference type="EMBL" id="QSZ28725.1"/>
    </source>
</evidence>
<accession>A0A8A3NSP5</accession>
<evidence type="ECO:0000256" key="4">
    <source>
        <dbReference type="ARBA" id="ARBA00023136"/>
    </source>
</evidence>
<feature type="transmembrane region" description="Helical" evidence="7">
    <location>
        <begin position="247"/>
        <end position="267"/>
    </location>
</feature>
<dbReference type="EMBL" id="CP063405">
    <property type="protein sequence ID" value="QSZ28725.1"/>
    <property type="molecule type" value="Genomic_DNA"/>
</dbReference>
<keyword evidence="4 7" id="KW-0472">Membrane</keyword>